<name>G9WEY8_9LACO</name>
<feature type="binding site" evidence="4">
    <location>
        <position position="143"/>
    </location>
    <ligand>
        <name>(3S)-3-hydroxy-3-methylglutaryl-CoA</name>
        <dbReference type="ChEBI" id="CHEBI:43074"/>
    </ligand>
</feature>
<dbReference type="Pfam" id="PF08540">
    <property type="entry name" value="HMG_CoA_synt_C"/>
    <property type="match status" value="2"/>
</dbReference>
<dbReference type="STRING" id="336988.NT96_02870"/>
<dbReference type="CDD" id="cd00827">
    <property type="entry name" value="init_cond_enzymes"/>
    <property type="match status" value="1"/>
</dbReference>
<evidence type="ECO:0000256" key="3">
    <source>
        <dbReference type="PIRSR" id="PIRSR611554-1"/>
    </source>
</evidence>
<dbReference type="HOGENOM" id="CLU_008065_3_2_9"/>
<reference evidence="7 8" key="1">
    <citation type="journal article" date="2012" name="PLoS ONE">
        <title>Functional divergence in the genus oenococcus as predicted by genome sequencing of the newly-described species, Oenococcus kitaharae.</title>
        <authorList>
            <person name="Borneman A.R."/>
            <person name="McCarthy J.M."/>
            <person name="Chambers P.J."/>
            <person name="Bartowsky E.J."/>
        </authorList>
    </citation>
    <scope>NUCLEOTIDE SEQUENCE [LARGE SCALE GENOMIC DNA]</scope>
    <source>
        <strain evidence="8">DSM17330</strain>
    </source>
</reference>
<dbReference type="InterPro" id="IPR013528">
    <property type="entry name" value="HMG_CoA_synth_N"/>
</dbReference>
<dbReference type="InterPro" id="IPR013746">
    <property type="entry name" value="HMG_CoA_synt_C_dom"/>
</dbReference>
<dbReference type="AlphaFoldDB" id="G9WEY8"/>
<comment type="caution">
    <text evidence="7">The sequence shown here is derived from an EMBL/GenBank/DDBJ whole genome shotgun (WGS) entry which is preliminary data.</text>
</comment>
<comment type="similarity">
    <text evidence="1">Belongs to the thiolase-like superfamily. HMG-CoA synthase family.</text>
</comment>
<feature type="domain" description="Hydroxymethylglutaryl-coenzyme A synthase C-terminal" evidence="6">
    <location>
        <begin position="176"/>
        <end position="257"/>
    </location>
</feature>
<proteinExistence type="inferred from homology"/>
<feature type="active site" description="Proton donor/acceptor" evidence="3">
    <location>
        <position position="233"/>
    </location>
</feature>
<dbReference type="Proteomes" id="UP000004959">
    <property type="component" value="Chromosome"/>
</dbReference>
<dbReference type="PATRIC" id="fig|1045004.4.peg.426"/>
<evidence type="ECO:0000259" key="6">
    <source>
        <dbReference type="Pfam" id="PF08540"/>
    </source>
</evidence>
<protein>
    <submittedName>
        <fullName evidence="7">Hydroxymethylglutaryl-CoA synthase</fullName>
    </submittedName>
</protein>
<feature type="active site" description="Proton donor/acceptor" evidence="3">
    <location>
        <position position="79"/>
    </location>
</feature>
<dbReference type="GO" id="GO:0004421">
    <property type="term" value="F:hydroxymethylglutaryl-CoA synthase activity"/>
    <property type="evidence" value="ECO:0007669"/>
    <property type="project" value="InterPro"/>
</dbReference>
<evidence type="ECO:0000259" key="5">
    <source>
        <dbReference type="Pfam" id="PF01154"/>
    </source>
</evidence>
<evidence type="ECO:0000313" key="7">
    <source>
        <dbReference type="EMBL" id="EHN58548.1"/>
    </source>
</evidence>
<dbReference type="PANTHER" id="PTHR43323:SF2">
    <property type="entry name" value="HYDROXYMETHYLGLUTARYL-COA SYNTHASE"/>
    <property type="match status" value="1"/>
</dbReference>
<feature type="domain" description="Hydroxymethylglutaryl-coenzyme A synthase N-terminal" evidence="5">
    <location>
        <begin position="2"/>
        <end position="165"/>
    </location>
</feature>
<evidence type="ECO:0000256" key="4">
    <source>
        <dbReference type="PIRSR" id="PIRSR611554-2"/>
    </source>
</evidence>
<dbReference type="SUPFAM" id="SSF53901">
    <property type="entry name" value="Thiolase-like"/>
    <property type="match status" value="2"/>
</dbReference>
<keyword evidence="2" id="KW-0808">Transferase</keyword>
<dbReference type="EMBL" id="AFVZ01000001">
    <property type="protein sequence ID" value="EHN58548.1"/>
    <property type="molecule type" value="Genomic_DNA"/>
</dbReference>
<sequence>MKIGIDKIAYYTPEYYLDLVDLAHARGVDPNKYLIGLMQKEMSVAPLDQDTVTMAANAADQILSKTDKDEIGLLILATESGIDQSKAAALYVQELLHISSQARVYEIKEACYGATAALTSALDYITNHPSKKALIIASDIARYGLNTPGEVTQGAGAVAMLISTDPKIVSLDGQSEIHSEQIMDFWRPNYAKEALADGHYSQEQYLKFFQIVFKAYMQKHHLDLSYFSAMLFHLPYAKLAFKALNLALETDKSGSSKRLSQAFSQAIHLNQKVGNIYTASLYLSLISLLQFDQQLKTGDKIAAFSYGSGAVAEFFTLTIEAGFEGRLSKIDNDRLIGNRKKLSIAEYERAFQASLPEDGSDFQVTAMSKAPFKLLGIHGHKRIYGQ</sequence>
<evidence type="ECO:0000256" key="2">
    <source>
        <dbReference type="ARBA" id="ARBA00022679"/>
    </source>
</evidence>
<gene>
    <name evidence="7" type="ORF">OKIT_0427</name>
</gene>
<organism evidence="7 8">
    <name type="scientific">Oenococcus kitaharae DSM 17330</name>
    <dbReference type="NCBI Taxonomy" id="1045004"/>
    <lineage>
        <taxon>Bacteria</taxon>
        <taxon>Bacillati</taxon>
        <taxon>Bacillota</taxon>
        <taxon>Bacilli</taxon>
        <taxon>Lactobacillales</taxon>
        <taxon>Lactobacillaceae</taxon>
        <taxon>Oenococcus</taxon>
    </lineage>
</organism>
<dbReference type="Gene3D" id="3.40.47.10">
    <property type="match status" value="2"/>
</dbReference>
<dbReference type="OrthoDB" id="9769523at2"/>
<evidence type="ECO:0000256" key="1">
    <source>
        <dbReference type="ARBA" id="ARBA00007061"/>
    </source>
</evidence>
<keyword evidence="8" id="KW-1185">Reference proteome</keyword>
<dbReference type="InterPro" id="IPR016039">
    <property type="entry name" value="Thiolase-like"/>
</dbReference>
<accession>G9WEY8</accession>
<dbReference type="Pfam" id="PF01154">
    <property type="entry name" value="HMG_CoA_synt_N"/>
    <property type="match status" value="1"/>
</dbReference>
<feature type="domain" description="Hydroxymethylglutaryl-coenzyme A synthase C-terminal" evidence="6">
    <location>
        <begin position="260"/>
        <end position="350"/>
    </location>
</feature>
<dbReference type="RefSeq" id="WP_007744901.1">
    <property type="nucleotide sequence ID" value="NZ_CM001398.1"/>
</dbReference>
<feature type="active site" description="Acyl-thioester intermediate" evidence="3">
    <location>
        <position position="111"/>
    </location>
</feature>
<feature type="binding site" evidence="4">
    <location>
        <position position="242"/>
    </location>
    <ligand>
        <name>(3S)-3-hydroxy-3-methylglutaryl-CoA</name>
        <dbReference type="ChEBI" id="CHEBI:43074"/>
    </ligand>
</feature>
<dbReference type="PANTHER" id="PTHR43323">
    <property type="entry name" value="3-HYDROXY-3-METHYLGLUTARYL COENZYME A SYNTHASE"/>
    <property type="match status" value="1"/>
</dbReference>
<evidence type="ECO:0000313" key="8">
    <source>
        <dbReference type="Proteomes" id="UP000004959"/>
    </source>
</evidence>
<dbReference type="NCBIfam" id="TIGR01835">
    <property type="entry name" value="HMG-CoA-S_prok"/>
    <property type="match status" value="1"/>
</dbReference>
<feature type="binding site" evidence="4">
    <location>
        <position position="275"/>
    </location>
    <ligand>
        <name>(3S)-3-hydroxy-3-methylglutaryl-CoA</name>
        <dbReference type="ChEBI" id="CHEBI:43074"/>
    </ligand>
</feature>
<dbReference type="InterPro" id="IPR011554">
    <property type="entry name" value="HMG_CoA_synthase_prok"/>
</dbReference>
<dbReference type="eggNOG" id="COG3425">
    <property type="taxonomic scope" value="Bacteria"/>
</dbReference>
<feature type="binding site" evidence="4">
    <location>
        <position position="29"/>
    </location>
    <ligand>
        <name>(3S)-3-hydroxy-3-methylglutaryl-CoA</name>
        <dbReference type="ChEBI" id="CHEBI:43074"/>
    </ligand>
</feature>
<dbReference type="GO" id="GO:0006084">
    <property type="term" value="P:acetyl-CoA metabolic process"/>
    <property type="evidence" value="ECO:0007669"/>
    <property type="project" value="InterPro"/>
</dbReference>